<dbReference type="EMBL" id="QMDX01000006">
    <property type="protein sequence ID" value="TSD13744.1"/>
    <property type="molecule type" value="Genomic_DNA"/>
</dbReference>
<dbReference type="RefSeq" id="WP_144262267.1">
    <property type="nucleotide sequence ID" value="NZ_QMDX01000006.1"/>
</dbReference>
<reference evidence="1 2" key="1">
    <citation type="submission" date="2018-06" db="EMBL/GenBank/DDBJ databases">
        <title>Natronomonas sp. F16-60 a new haloarchaeon isolated from a solar saltern of Isla Cristina, Huelva, Spain.</title>
        <authorList>
            <person name="Duran-Viseras A."/>
            <person name="Sanchez-Porro C."/>
            <person name="Ventosa A."/>
        </authorList>
    </citation>
    <scope>NUCLEOTIDE SEQUENCE [LARGE SCALE GENOMIC DNA]</scope>
    <source>
        <strain evidence="1 2">F16-60</strain>
    </source>
</reference>
<dbReference type="Proteomes" id="UP000319894">
    <property type="component" value="Unassembled WGS sequence"/>
</dbReference>
<dbReference type="OrthoDB" id="224685at2157"/>
<comment type="caution">
    <text evidence="1">The sequence shown here is derived from an EMBL/GenBank/DDBJ whole genome shotgun (WGS) entry which is preliminary data.</text>
</comment>
<proteinExistence type="predicted"/>
<organism evidence="1 2">
    <name type="scientific">Haloglomus irregulare</name>
    <dbReference type="NCBI Taxonomy" id="2234134"/>
    <lineage>
        <taxon>Archaea</taxon>
        <taxon>Methanobacteriati</taxon>
        <taxon>Methanobacteriota</taxon>
        <taxon>Stenosarchaea group</taxon>
        <taxon>Halobacteria</taxon>
        <taxon>Halobacteriales</taxon>
        <taxon>Natronomonadaceae</taxon>
        <taxon>Haloglomus</taxon>
    </lineage>
</organism>
<dbReference type="InParanoid" id="A0A554N8M7"/>
<sequence>MDHLAAGHVPVYETPAEQRAVWERCARRDQPVVVVRDASRGWIVRYDLQHLDRELTDRALQRLRDRVLGFRRIDRRADARSQTERVGGDVGAVSGEVHQPSADAARDLASRLSELVFDDDNWR</sequence>
<dbReference type="AlphaFoldDB" id="A0A554N8M7"/>
<evidence type="ECO:0000313" key="1">
    <source>
        <dbReference type="EMBL" id="TSD13744.1"/>
    </source>
</evidence>
<accession>A0A554N8M7</accession>
<evidence type="ECO:0000313" key="2">
    <source>
        <dbReference type="Proteomes" id="UP000319894"/>
    </source>
</evidence>
<name>A0A554N8M7_9EURY</name>
<protein>
    <submittedName>
        <fullName evidence="1">Uncharacterized protein</fullName>
    </submittedName>
</protein>
<keyword evidence="2" id="KW-1185">Reference proteome</keyword>
<gene>
    <name evidence="1" type="ORF">DP107_11295</name>
</gene>